<dbReference type="Proteomes" id="UP000233720">
    <property type="component" value="Unassembled WGS sequence"/>
</dbReference>
<dbReference type="GeneID" id="75153413"/>
<dbReference type="OrthoDB" id="6003881at2"/>
<dbReference type="RefSeq" id="WP_101361549.1">
    <property type="nucleotide sequence ID" value="NZ_CP094827.1"/>
</dbReference>
<dbReference type="EMBL" id="PHKW01000001">
    <property type="protein sequence ID" value="PKV18028.1"/>
    <property type="molecule type" value="Genomic_DNA"/>
</dbReference>
<organism evidence="1 4">
    <name type="scientific">Xanthomonas prunicola</name>
    <dbReference type="NCBI Taxonomy" id="2053930"/>
    <lineage>
        <taxon>Bacteria</taxon>
        <taxon>Pseudomonadati</taxon>
        <taxon>Pseudomonadota</taxon>
        <taxon>Gammaproteobacteria</taxon>
        <taxon>Lysobacterales</taxon>
        <taxon>Lysobacteraceae</taxon>
        <taxon>Xanthomonas</taxon>
    </lineage>
</organism>
<reference evidence="3" key="2">
    <citation type="submission" date="2022-04" db="EMBL/GenBank/DDBJ databases">
        <title>Xanthomonas prunicola pv. tritici, a pathogen causing a previously unreported foliar disease of wheat.</title>
        <authorList>
            <person name="Clavijo F."/>
            <person name="Curland R.D."/>
            <person name="Dill-Macky R."/>
            <person name="Pereyra S."/>
            <person name="Roman-Reyna V."/>
            <person name="Siri M.I."/>
        </authorList>
    </citation>
    <scope>NUCLEOTIDE SEQUENCE</scope>
    <source>
        <strain evidence="3">CIX249</strain>
    </source>
</reference>
<gene>
    <name evidence="3" type="ORF">M0D43_18630</name>
    <name evidence="1" type="ORF">XpruCFBP8353_01085</name>
    <name evidence="2" type="ORF">XpruCFBP8354_01085</name>
</gene>
<reference evidence="4 5" key="1">
    <citation type="submission" date="2017-11" db="EMBL/GenBank/DDBJ databases">
        <title>Xanthomonas prunicola sp. nov., a novel pathogen that affects nectarine (Prunus persica var. nectarine) trees.</title>
        <authorList>
            <person name="Lopez M."/>
            <person name="Lopez-Soriano P."/>
            <person name="Garita-Cambronero J."/>
            <person name="Beltran C."/>
            <person name="Taghouti G."/>
            <person name="Portier P."/>
            <person name="Cubero J."/>
            <person name="Fischer-Le Saux M."/>
            <person name="Marco-Noales E."/>
        </authorList>
    </citation>
    <scope>NUCLEOTIDE SEQUENCE [LARGE SCALE GENOMIC DNA]</scope>
    <source>
        <strain evidence="1 4">CFBP8353</strain>
        <strain evidence="2 5">CFBP8354</strain>
    </source>
</reference>
<dbReference type="AlphaFoldDB" id="A0A2N3RMP2"/>
<sequence length="67" mass="7528">MPAKRSSFPMPTSPAEWQRLEAAATAELDQRTAQAHLQILGLLRTHGHLLSDAQRRSLQKRLLRGGR</sequence>
<dbReference type="Proteomes" id="UP001058381">
    <property type="component" value="Chromosome"/>
</dbReference>
<evidence type="ECO:0000313" key="2">
    <source>
        <dbReference type="EMBL" id="PKV18028.1"/>
    </source>
</evidence>
<dbReference type="Proteomes" id="UP000233748">
    <property type="component" value="Unassembled WGS sequence"/>
</dbReference>
<protein>
    <submittedName>
        <fullName evidence="1">Uncharacterized protein</fullName>
    </submittedName>
</protein>
<dbReference type="EMBL" id="CP096142">
    <property type="protein sequence ID" value="UXA64902.1"/>
    <property type="molecule type" value="Genomic_DNA"/>
</dbReference>
<evidence type="ECO:0000313" key="5">
    <source>
        <dbReference type="Proteomes" id="UP000233748"/>
    </source>
</evidence>
<evidence type="ECO:0000313" key="1">
    <source>
        <dbReference type="EMBL" id="PKV13750.1"/>
    </source>
</evidence>
<proteinExistence type="predicted"/>
<accession>A0A2N3RMP2</accession>
<evidence type="ECO:0000313" key="4">
    <source>
        <dbReference type="Proteomes" id="UP000233720"/>
    </source>
</evidence>
<keyword evidence="5" id="KW-1185">Reference proteome</keyword>
<name>A0A2N3RMP2_9XANT</name>
<dbReference type="EMBL" id="PHKV01000001">
    <property type="protein sequence ID" value="PKV13750.1"/>
    <property type="molecule type" value="Genomic_DNA"/>
</dbReference>
<evidence type="ECO:0000313" key="3">
    <source>
        <dbReference type="EMBL" id="UXA64902.1"/>
    </source>
</evidence>